<feature type="transmembrane region" description="Helical" evidence="1">
    <location>
        <begin position="235"/>
        <end position="255"/>
    </location>
</feature>
<evidence type="ECO:0000313" key="3">
    <source>
        <dbReference type="Proteomes" id="UP000076935"/>
    </source>
</evidence>
<name>A0A177LBA3_9BACI</name>
<dbReference type="PANTHER" id="PTHR37305:SF1">
    <property type="entry name" value="MEMBRANE PROTEIN"/>
    <property type="match status" value="1"/>
</dbReference>
<sequence>MIGLIQNEWIKQFKRPGTYVMIGLLLIMVAAFAGFTKYEESKQTEQQNWQQIVQSELAMYEQQLKEQPNMTTDQKEYIEGQIAIHDYRLSENVPVPTSEYMWSFVEGSSDFLSFAGLFMIIVAGGIVASEYTWGTVKLLLIRPISRPKILFSKYAVVVLFGLFLMMVLFLYSVIIGATLFGISGESTHLAYVNGQVVEQNMLVHLIKLYVLKSVDVFILATMAFMISAVFRNSSLAIGISLFLLFMGPNVTYLLAMRYDWTKYVLFANTNLLQYETGNVMVEGMTLGFSIAVLAVYYVVFQLLAFFVFSKRDVAA</sequence>
<reference evidence="2 3" key="1">
    <citation type="submission" date="2016-01" db="EMBL/GenBank/DDBJ databases">
        <title>Investigation of taxonomic status of Bacillus aminovorans.</title>
        <authorList>
            <person name="Verma A."/>
            <person name="Pal Y."/>
            <person name="Krishnamurthi S."/>
        </authorList>
    </citation>
    <scope>NUCLEOTIDE SEQUENCE [LARGE SCALE GENOMIC DNA]</scope>
    <source>
        <strain evidence="2 3">DSM 1314</strain>
    </source>
</reference>
<dbReference type="AlphaFoldDB" id="A0A177LBA3"/>
<feature type="transmembrane region" description="Helical" evidence="1">
    <location>
        <begin position="154"/>
        <end position="182"/>
    </location>
</feature>
<feature type="transmembrane region" description="Helical" evidence="1">
    <location>
        <begin position="202"/>
        <end position="228"/>
    </location>
</feature>
<dbReference type="Proteomes" id="UP000076935">
    <property type="component" value="Unassembled WGS sequence"/>
</dbReference>
<keyword evidence="1" id="KW-0812">Transmembrane</keyword>
<evidence type="ECO:0000313" key="2">
    <source>
        <dbReference type="EMBL" id="OAH62764.1"/>
    </source>
</evidence>
<protein>
    <recommendedName>
        <fullName evidence="4">ABC transporter permease</fullName>
    </recommendedName>
</protein>
<dbReference type="GO" id="GO:0005886">
    <property type="term" value="C:plasma membrane"/>
    <property type="evidence" value="ECO:0007669"/>
    <property type="project" value="UniProtKB-SubCell"/>
</dbReference>
<accession>A0A177LBA3</accession>
<keyword evidence="1" id="KW-1133">Transmembrane helix</keyword>
<feature type="transmembrane region" description="Helical" evidence="1">
    <location>
        <begin position="16"/>
        <end position="35"/>
    </location>
</feature>
<dbReference type="STRING" id="29332.AWH48_05370"/>
<feature type="transmembrane region" description="Helical" evidence="1">
    <location>
        <begin position="286"/>
        <end position="308"/>
    </location>
</feature>
<comment type="caution">
    <text evidence="2">The sequence shown here is derived from an EMBL/GenBank/DDBJ whole genome shotgun (WGS) entry which is preliminary data.</text>
</comment>
<dbReference type="EMBL" id="LQWY01000005">
    <property type="protein sequence ID" value="OAH62764.1"/>
    <property type="molecule type" value="Genomic_DNA"/>
</dbReference>
<keyword evidence="1" id="KW-0472">Membrane</keyword>
<keyword evidence="3" id="KW-1185">Reference proteome</keyword>
<evidence type="ECO:0008006" key="4">
    <source>
        <dbReference type="Google" id="ProtNLM"/>
    </source>
</evidence>
<proteinExistence type="predicted"/>
<dbReference type="Pfam" id="PF12679">
    <property type="entry name" value="ABC2_membrane_2"/>
    <property type="match status" value="1"/>
</dbReference>
<feature type="transmembrane region" description="Helical" evidence="1">
    <location>
        <begin position="111"/>
        <end position="133"/>
    </location>
</feature>
<evidence type="ECO:0000256" key="1">
    <source>
        <dbReference type="SAM" id="Phobius"/>
    </source>
</evidence>
<dbReference type="RefSeq" id="WP_063964616.1">
    <property type="nucleotide sequence ID" value="NZ_JBCNAN010000033.1"/>
</dbReference>
<organism evidence="2 3">
    <name type="scientific">Domibacillus aminovorans</name>
    <dbReference type="NCBI Taxonomy" id="29332"/>
    <lineage>
        <taxon>Bacteria</taxon>
        <taxon>Bacillati</taxon>
        <taxon>Bacillota</taxon>
        <taxon>Bacilli</taxon>
        <taxon>Bacillales</taxon>
        <taxon>Bacillaceae</taxon>
        <taxon>Domibacillus</taxon>
    </lineage>
</organism>
<dbReference type="PANTHER" id="PTHR37305">
    <property type="entry name" value="INTEGRAL MEMBRANE PROTEIN-RELATED"/>
    <property type="match status" value="1"/>
</dbReference>
<dbReference type="GO" id="GO:0140359">
    <property type="term" value="F:ABC-type transporter activity"/>
    <property type="evidence" value="ECO:0007669"/>
    <property type="project" value="InterPro"/>
</dbReference>
<gene>
    <name evidence="2" type="ORF">AWH49_08860</name>
</gene>